<dbReference type="STRING" id="1469144.LI90_1455"/>
<protein>
    <submittedName>
        <fullName evidence="3">Nucleotide pyrophosphohydrolase</fullName>
    </submittedName>
</protein>
<comment type="caution">
    <text evidence="2">The sequence shown here is derived from an EMBL/GenBank/DDBJ whole genome shotgun (WGS) entry which is preliminary data.</text>
</comment>
<evidence type="ECO:0000313" key="7">
    <source>
        <dbReference type="Proteomes" id="UP000070659"/>
    </source>
</evidence>
<evidence type="ECO:0000313" key="5">
    <source>
        <dbReference type="Proteomes" id="UP000070188"/>
    </source>
</evidence>
<organism evidence="2 5">
    <name type="scientific">Carbonactinospora thermoautotrophica</name>
    <dbReference type="NCBI Taxonomy" id="1469144"/>
    <lineage>
        <taxon>Bacteria</taxon>
        <taxon>Bacillati</taxon>
        <taxon>Actinomycetota</taxon>
        <taxon>Actinomycetes</taxon>
        <taxon>Kitasatosporales</taxon>
        <taxon>Carbonactinosporaceae</taxon>
        <taxon>Carbonactinospora</taxon>
    </lineage>
</organism>
<dbReference type="CDD" id="cd11537">
    <property type="entry name" value="NTP-PPase_RS21-C6_like"/>
    <property type="match status" value="1"/>
</dbReference>
<dbReference type="GO" id="GO:0009143">
    <property type="term" value="P:nucleoside triphosphate catabolic process"/>
    <property type="evidence" value="ECO:0007669"/>
    <property type="project" value="InterPro"/>
</dbReference>
<accession>A0A132MPM7</accession>
<dbReference type="EMBL" id="JYIJ01000015">
    <property type="protein sequence ID" value="KWX04451.1"/>
    <property type="molecule type" value="Genomic_DNA"/>
</dbReference>
<reference evidence="3 7" key="1">
    <citation type="submission" date="2015-02" db="EMBL/GenBank/DDBJ databases">
        <title>Physiological reanalysis, assessment of diazotrophy, and genome sequences of multiple isolates of Streptomyces thermoautotrophicus.</title>
        <authorList>
            <person name="MacKellar D.C."/>
            <person name="Lieber L."/>
            <person name="Norman J."/>
            <person name="Bolger A."/>
            <person name="Tobin C."/>
            <person name="Murray J.W."/>
            <person name="Prell J."/>
        </authorList>
    </citation>
    <scope>NUCLEOTIDE SEQUENCE [LARGE SCALE GENOMIC DNA]</scope>
    <source>
        <strain evidence="3 7">UBT1</strain>
    </source>
</reference>
<dbReference type="PIRSF" id="PIRSF029826">
    <property type="entry name" value="UCP029826_pph"/>
    <property type="match status" value="1"/>
</dbReference>
<dbReference type="GO" id="GO:0047429">
    <property type="term" value="F:nucleoside triphosphate diphosphatase activity"/>
    <property type="evidence" value="ECO:0007669"/>
    <property type="project" value="InterPro"/>
</dbReference>
<dbReference type="SUPFAM" id="SSF101386">
    <property type="entry name" value="all-alpha NTP pyrophosphatases"/>
    <property type="match status" value="1"/>
</dbReference>
<evidence type="ECO:0000313" key="3">
    <source>
        <dbReference type="EMBL" id="KWX04451.1"/>
    </source>
</evidence>
<dbReference type="RefSeq" id="WP_066885769.1">
    <property type="nucleotide sequence ID" value="NZ_CP171739.1"/>
</dbReference>
<dbReference type="Gene3D" id="1.10.287.1080">
    <property type="entry name" value="MazG-like"/>
    <property type="match status" value="1"/>
</dbReference>
<sequence>MDAPDIAELQRRLREFADARDWHQFHTPKNLVMALSGEAGELTEIFQWLTPEQSATVMADPGMAARVRDEAADVFAYLLRLADVLGIDLAAALADKIRRNEERYPVERSRGRADKADTRHRDHPG</sequence>
<keyword evidence="3" id="KW-0378">Hydrolase</keyword>
<dbReference type="Proteomes" id="UP000070598">
    <property type="component" value="Unassembled WGS sequence"/>
</dbReference>
<dbReference type="EMBL" id="JYIK01001103">
    <property type="protein sequence ID" value="KWX06421.1"/>
    <property type="molecule type" value="Genomic_DNA"/>
</dbReference>
<evidence type="ECO:0000313" key="6">
    <source>
        <dbReference type="Proteomes" id="UP000070598"/>
    </source>
</evidence>
<reference evidence="6" key="2">
    <citation type="submission" date="2015-02" db="EMBL/GenBank/DDBJ databases">
        <title>Physiological reanalysis, assessment of diazotrophy, and genome sequences of multiple isolates of Streptomyces thermoautotrophicus.</title>
        <authorList>
            <person name="MacKellar D.C."/>
            <person name="Lieber L."/>
            <person name="Norman J."/>
            <person name="Bolger A."/>
            <person name="Tobin C."/>
            <person name="Murray J.W."/>
            <person name="Friesen M."/>
            <person name="Prell J."/>
        </authorList>
    </citation>
    <scope>NUCLEOTIDE SEQUENCE [LARGE SCALE GENOMIC DNA]</scope>
    <source>
        <strain evidence="6">UBT1</strain>
    </source>
</reference>
<proteinExistence type="predicted"/>
<dbReference type="PANTHER" id="PTHR46523">
    <property type="entry name" value="DCTP PYROPHOSPHATASE 1"/>
    <property type="match status" value="1"/>
</dbReference>
<evidence type="ECO:0000313" key="2">
    <source>
        <dbReference type="EMBL" id="KWW99816.1"/>
    </source>
</evidence>
<keyword evidence="5" id="KW-1185">Reference proteome</keyword>
<dbReference type="InterPro" id="IPR052555">
    <property type="entry name" value="dCTP_Pyrophosphatase"/>
</dbReference>
<dbReference type="InterPro" id="IPR025984">
    <property type="entry name" value="DCTPP"/>
</dbReference>
<dbReference type="PATRIC" id="fig|1469144.10.peg.1597"/>
<dbReference type="Proteomes" id="UP000070659">
    <property type="component" value="Unassembled WGS sequence"/>
</dbReference>
<dbReference type="Proteomes" id="UP000070188">
    <property type="component" value="Unassembled WGS sequence"/>
</dbReference>
<feature type="region of interest" description="Disordered" evidence="1">
    <location>
        <begin position="103"/>
        <end position="125"/>
    </location>
</feature>
<name>A0A132MPM7_9ACTN</name>
<evidence type="ECO:0000256" key="1">
    <source>
        <dbReference type="SAM" id="MobiDB-lite"/>
    </source>
</evidence>
<dbReference type="AlphaFoldDB" id="A0A132MPM7"/>
<gene>
    <name evidence="2" type="ORF">LI90_1455</name>
    <name evidence="3" type="ORF">TH66_07685</name>
    <name evidence="4" type="ORF">TR74_22050</name>
</gene>
<reference evidence="5" key="3">
    <citation type="submission" date="2015-04" db="EMBL/GenBank/DDBJ databases">
        <title>Physiological reanalysis, assessment of diazotrophy, and genome sequences of multiple isolates of Streptomyces thermoautotrophicus.</title>
        <authorList>
            <person name="MacKellar D.C."/>
            <person name="Lieber L."/>
            <person name="Norman J."/>
            <person name="Bolger A."/>
            <person name="Tobin C."/>
            <person name="Murray J.W."/>
            <person name="Chang R."/>
            <person name="Ford T."/>
            <person name="Nguyen P.Q."/>
            <person name="Woodward J."/>
            <person name="Permingeat H."/>
            <person name="Joshi N.S."/>
            <person name="Silver P.A."/>
            <person name="Usadel B."/>
            <person name="Rutherford A.W."/>
            <person name="Friesen M."/>
            <person name="Prell J."/>
        </authorList>
    </citation>
    <scope>NUCLEOTIDE SEQUENCE [LARGE SCALE GENOMIC DNA]</scope>
    <source>
        <strain evidence="5">H1</strain>
    </source>
</reference>
<evidence type="ECO:0000313" key="4">
    <source>
        <dbReference type="EMBL" id="KWX06421.1"/>
    </source>
</evidence>
<reference evidence="2" key="4">
    <citation type="submission" date="2015-04" db="EMBL/GenBank/DDBJ databases">
        <title>Physiological reanalysis, assessment of diazotrophy, and genome sequences of multiple isolates of Streptomyces thermoautotrophicus.</title>
        <authorList>
            <person name="MacKellar D.C."/>
            <person name="Lieber L."/>
            <person name="Norman J."/>
            <person name="Bolger A."/>
            <person name="Tobin C."/>
            <person name="Murray J.W."/>
            <person name="Woodward J."/>
            <person name="Friesen M."/>
            <person name="Prell J."/>
        </authorList>
    </citation>
    <scope>NUCLEOTIDE SEQUENCE [LARGE SCALE GENOMIC DNA]</scope>
    <source>
        <strain evidence="2">H1</strain>
    </source>
</reference>
<dbReference type="PANTHER" id="PTHR46523:SF1">
    <property type="entry name" value="DCTP PYROPHOSPHATASE 1"/>
    <property type="match status" value="1"/>
</dbReference>
<dbReference type="Pfam" id="PF12643">
    <property type="entry name" value="MazG-like"/>
    <property type="match status" value="1"/>
</dbReference>
<dbReference type="EMBL" id="LAXD01000001">
    <property type="protein sequence ID" value="KWW99816.1"/>
    <property type="molecule type" value="Genomic_DNA"/>
</dbReference>
<dbReference type="OrthoDB" id="9791898at2"/>